<evidence type="ECO:0000256" key="1">
    <source>
        <dbReference type="SAM" id="MobiDB-lite"/>
    </source>
</evidence>
<dbReference type="EMBL" id="CAJHJF010008330">
    <property type="protein sequence ID" value="CAD6966125.1"/>
    <property type="molecule type" value="Genomic_DNA"/>
</dbReference>
<proteinExistence type="predicted"/>
<feature type="non-terminal residue" evidence="2">
    <location>
        <position position="1"/>
    </location>
</feature>
<name>A0A9N8MBP8_9BASI</name>
<gene>
    <name evidence="2" type="ORF">JKILLFL_G3457</name>
</gene>
<organism evidence="2 3">
    <name type="scientific">Tilletia laevis</name>
    <dbReference type="NCBI Taxonomy" id="157183"/>
    <lineage>
        <taxon>Eukaryota</taxon>
        <taxon>Fungi</taxon>
        <taxon>Dikarya</taxon>
        <taxon>Basidiomycota</taxon>
        <taxon>Ustilaginomycotina</taxon>
        <taxon>Exobasidiomycetes</taxon>
        <taxon>Tilletiales</taxon>
        <taxon>Tilletiaceae</taxon>
        <taxon>Tilletia</taxon>
    </lineage>
</organism>
<feature type="region of interest" description="Disordered" evidence="1">
    <location>
        <begin position="24"/>
        <end position="56"/>
    </location>
</feature>
<dbReference type="Proteomes" id="UP000836404">
    <property type="component" value="Unassembled WGS sequence"/>
</dbReference>
<keyword evidence="3" id="KW-1185">Reference proteome</keyword>
<protein>
    <submittedName>
        <fullName evidence="2">Uncharacterized protein</fullName>
    </submittedName>
</protein>
<feature type="region of interest" description="Disordered" evidence="1">
    <location>
        <begin position="454"/>
        <end position="479"/>
    </location>
</feature>
<comment type="caution">
    <text evidence="2">The sequence shown here is derived from an EMBL/GenBank/DDBJ whole genome shotgun (WGS) entry which is preliminary data.</text>
</comment>
<evidence type="ECO:0000313" key="2">
    <source>
        <dbReference type="EMBL" id="CAD6966125.1"/>
    </source>
</evidence>
<sequence>MASLSFPLPDSSWRLVGPFLSRPPSFSLSQPEAHRGDPASDAVNRTSPSSQPPTSSVCADIIRDLEELLEDEEEEEVVVPSSDSLMEDVDITLQPSPVKAIKRKRRQSMSDRDAREFLRFMSRNQLGIGAVLELFFPGPDSDSKAAIPGDDLLSSGSDLTDKTSYSHTMHFLRNGTTRWFNKVGAVSIALRYKAAPQPLLDLVLEIVKKESKNASRNEYLCGPPAGKTTISDLRDFDPEESAQLVRRDMPTVSTVLSAIAGVRDDEAEETEVTRVEDTEGAGDEPMVEQIDPPGRVKAVRILRRYGHRSRSAVVTSAVHSLLFARNQQCNRWPLQLGVDLLGARVPRRSCELLSRLGLVASWPTSQRVFDSMAKDDHRRSLELLALPSTTFSISYDNVNWMRGIRDKRVEKKAVMMAAVAGMAYILNYQAQYDPDTPICSERLYESTFGSGLLRPTTTEPMEMSPVDASGKSIAMQRNP</sequence>
<feature type="compositionally biased region" description="Low complexity" evidence="1">
    <location>
        <begin position="46"/>
        <end position="56"/>
    </location>
</feature>
<reference evidence="2 3" key="1">
    <citation type="submission" date="2020-10" db="EMBL/GenBank/DDBJ databases">
        <authorList>
            <person name="Sedaghatjoo S."/>
        </authorList>
    </citation>
    <scope>NUCLEOTIDE SEQUENCE [LARGE SCALE GENOMIC DNA]</scope>
    <source>
        <strain evidence="2 3">LLFL</strain>
    </source>
</reference>
<accession>A0A9N8MBP8</accession>
<evidence type="ECO:0000313" key="3">
    <source>
        <dbReference type="Proteomes" id="UP000836404"/>
    </source>
</evidence>
<dbReference type="AlphaFoldDB" id="A0A9N8MBP8"/>